<evidence type="ECO:0000256" key="5">
    <source>
        <dbReference type="ARBA" id="ARBA00022777"/>
    </source>
</evidence>
<proteinExistence type="predicted"/>
<sequence length="435" mass="49709">MTDSPPPTPTAPFERRLKNCVSPGENPFIYRPGGYHPVNLGDVFNDGQYKVIRKLGDGCFSIVWLAHDLKNSRYVALKILTSDEADESQEVKILHHLTKTDPLESSQRITQLLDEFEHKGPNGTHKCLVFEPMGASANQMLLELADREHKFPSEMKYTPQMAKRMLRDALKGLAFLHKHGISHADFQPGNMLFSLNNIDSCDEASLSQEESPDEYYRIKRIDGKKDKWAPEYLWTAEPLTDHTSVDENLKIKLADMGGAYFLNDPPKEPIVPCTLRAPELVLKGEFDKAQDIWSFGCLVFELIAGRPLFYVFGPSKDDSSLLDDEYLLEITDRLGPLPDELYSHWKTSSRYYTQDRTKYNCMIGGVPEGREPLMLERESMEQAFDKKGPEMTEEEAQEVKKLIRWILQYDPAQRPSAEEILRHSWFAGDSSEQAE</sequence>
<evidence type="ECO:0000313" key="11">
    <source>
        <dbReference type="EMBL" id="KAF5579653.1"/>
    </source>
</evidence>
<keyword evidence="4 9" id="KW-0547">Nucleotide-binding</keyword>
<comment type="catalytic activity">
    <reaction evidence="7">
        <text>L-threonyl-[protein] + ATP = O-phospho-L-threonyl-[protein] + ADP + H(+)</text>
        <dbReference type="Rhea" id="RHEA:46608"/>
        <dbReference type="Rhea" id="RHEA-COMP:11060"/>
        <dbReference type="Rhea" id="RHEA-COMP:11605"/>
        <dbReference type="ChEBI" id="CHEBI:15378"/>
        <dbReference type="ChEBI" id="CHEBI:30013"/>
        <dbReference type="ChEBI" id="CHEBI:30616"/>
        <dbReference type="ChEBI" id="CHEBI:61977"/>
        <dbReference type="ChEBI" id="CHEBI:456216"/>
        <dbReference type="EC" id="2.7.11.1"/>
    </reaction>
</comment>
<dbReference type="GO" id="GO:0005524">
    <property type="term" value="F:ATP binding"/>
    <property type="evidence" value="ECO:0007669"/>
    <property type="project" value="UniProtKB-UniRule"/>
</dbReference>
<accession>A0A8H5NWN4</accession>
<evidence type="ECO:0000256" key="7">
    <source>
        <dbReference type="ARBA" id="ARBA00047899"/>
    </source>
</evidence>
<evidence type="ECO:0000256" key="2">
    <source>
        <dbReference type="ARBA" id="ARBA00022527"/>
    </source>
</evidence>
<dbReference type="Gene3D" id="1.10.510.10">
    <property type="entry name" value="Transferase(Phosphotransferase) domain 1"/>
    <property type="match status" value="1"/>
</dbReference>
<gene>
    <name evidence="11" type="ORF">FSUBG_13565</name>
</gene>
<dbReference type="InterPro" id="IPR051334">
    <property type="entry name" value="SRPK"/>
</dbReference>
<dbReference type="GeneID" id="59313188"/>
<dbReference type="PANTHER" id="PTHR47634">
    <property type="entry name" value="PROTEIN KINASE DOMAIN-CONTAINING PROTEIN-RELATED"/>
    <property type="match status" value="1"/>
</dbReference>
<dbReference type="Proteomes" id="UP000547976">
    <property type="component" value="Unassembled WGS sequence"/>
</dbReference>
<dbReference type="PROSITE" id="PS50011">
    <property type="entry name" value="PROTEIN_KINASE_DOM"/>
    <property type="match status" value="1"/>
</dbReference>
<evidence type="ECO:0000256" key="4">
    <source>
        <dbReference type="ARBA" id="ARBA00022741"/>
    </source>
</evidence>
<organism evidence="11 12">
    <name type="scientific">Gibberella subglutinans</name>
    <name type="common">Fusarium subglutinans</name>
    <dbReference type="NCBI Taxonomy" id="42677"/>
    <lineage>
        <taxon>Eukaryota</taxon>
        <taxon>Fungi</taxon>
        <taxon>Dikarya</taxon>
        <taxon>Ascomycota</taxon>
        <taxon>Pezizomycotina</taxon>
        <taxon>Sordariomycetes</taxon>
        <taxon>Hypocreomycetidae</taxon>
        <taxon>Hypocreales</taxon>
        <taxon>Nectriaceae</taxon>
        <taxon>Fusarium</taxon>
        <taxon>Fusarium fujikuroi species complex</taxon>
    </lineage>
</organism>
<feature type="binding site" evidence="9">
    <location>
        <position position="78"/>
    </location>
    <ligand>
        <name>ATP</name>
        <dbReference type="ChEBI" id="CHEBI:30616"/>
    </ligand>
</feature>
<evidence type="ECO:0000256" key="8">
    <source>
        <dbReference type="ARBA" id="ARBA00048679"/>
    </source>
</evidence>
<keyword evidence="5 11" id="KW-0418">Kinase</keyword>
<dbReference type="OrthoDB" id="5979581at2759"/>
<dbReference type="SUPFAM" id="SSF56112">
    <property type="entry name" value="Protein kinase-like (PK-like)"/>
    <property type="match status" value="1"/>
</dbReference>
<evidence type="ECO:0000256" key="3">
    <source>
        <dbReference type="ARBA" id="ARBA00022679"/>
    </source>
</evidence>
<dbReference type="EMBL" id="JAAOAV010000359">
    <property type="protein sequence ID" value="KAF5579653.1"/>
    <property type="molecule type" value="Genomic_DNA"/>
</dbReference>
<dbReference type="PANTHER" id="PTHR47634:SF9">
    <property type="entry name" value="PROTEIN KINASE DOMAIN-CONTAINING PROTEIN-RELATED"/>
    <property type="match status" value="1"/>
</dbReference>
<dbReference type="GO" id="GO:0050684">
    <property type="term" value="P:regulation of mRNA processing"/>
    <property type="evidence" value="ECO:0007669"/>
    <property type="project" value="TreeGrafter"/>
</dbReference>
<keyword evidence="2" id="KW-0723">Serine/threonine-protein kinase</keyword>
<comment type="caution">
    <text evidence="11">The sequence shown here is derived from an EMBL/GenBank/DDBJ whole genome shotgun (WGS) entry which is preliminary data.</text>
</comment>
<comment type="catalytic activity">
    <reaction evidence="8">
        <text>L-seryl-[protein] + ATP = O-phospho-L-seryl-[protein] + ADP + H(+)</text>
        <dbReference type="Rhea" id="RHEA:17989"/>
        <dbReference type="Rhea" id="RHEA-COMP:9863"/>
        <dbReference type="Rhea" id="RHEA-COMP:11604"/>
        <dbReference type="ChEBI" id="CHEBI:15378"/>
        <dbReference type="ChEBI" id="CHEBI:29999"/>
        <dbReference type="ChEBI" id="CHEBI:30616"/>
        <dbReference type="ChEBI" id="CHEBI:83421"/>
        <dbReference type="ChEBI" id="CHEBI:456216"/>
        <dbReference type="EC" id="2.7.11.1"/>
    </reaction>
</comment>
<keyword evidence="12" id="KW-1185">Reference proteome</keyword>
<dbReference type="InterPro" id="IPR011009">
    <property type="entry name" value="Kinase-like_dom_sf"/>
</dbReference>
<protein>
    <recommendedName>
        <fullName evidence="1">non-specific serine/threonine protein kinase</fullName>
        <ecNumber evidence="1">2.7.11.1</ecNumber>
    </recommendedName>
</protein>
<evidence type="ECO:0000256" key="9">
    <source>
        <dbReference type="PROSITE-ProRule" id="PRU10141"/>
    </source>
</evidence>
<dbReference type="Gene3D" id="3.30.200.20">
    <property type="entry name" value="Phosphorylase Kinase, domain 1"/>
    <property type="match status" value="1"/>
</dbReference>
<dbReference type="Pfam" id="PF00069">
    <property type="entry name" value="Pkinase"/>
    <property type="match status" value="1"/>
</dbReference>
<evidence type="ECO:0000259" key="10">
    <source>
        <dbReference type="PROSITE" id="PS50011"/>
    </source>
</evidence>
<reference evidence="11 12" key="1">
    <citation type="submission" date="2020-05" db="EMBL/GenBank/DDBJ databases">
        <title>Identification and distribution of gene clusters putatively required for synthesis of sphingolipid metabolism inhibitors in phylogenetically diverse species of the filamentous fungus Fusarium.</title>
        <authorList>
            <person name="Kim H.-S."/>
            <person name="Busman M."/>
            <person name="Brown D.W."/>
            <person name="Divon H."/>
            <person name="Uhlig S."/>
            <person name="Proctor R.H."/>
        </authorList>
    </citation>
    <scope>NUCLEOTIDE SEQUENCE [LARGE SCALE GENOMIC DNA]</scope>
    <source>
        <strain evidence="11 12">NRRL 66333</strain>
    </source>
</reference>
<dbReference type="RefSeq" id="XP_036530963.1">
    <property type="nucleotide sequence ID" value="XM_036678470.1"/>
</dbReference>
<dbReference type="InterPro" id="IPR017441">
    <property type="entry name" value="Protein_kinase_ATP_BS"/>
</dbReference>
<dbReference type="GO" id="GO:0004674">
    <property type="term" value="F:protein serine/threonine kinase activity"/>
    <property type="evidence" value="ECO:0007669"/>
    <property type="project" value="UniProtKB-KW"/>
</dbReference>
<feature type="domain" description="Protein kinase" evidence="10">
    <location>
        <begin position="49"/>
        <end position="426"/>
    </location>
</feature>
<name>A0A8H5NWN4_GIBSU</name>
<evidence type="ECO:0000256" key="1">
    <source>
        <dbReference type="ARBA" id="ARBA00012513"/>
    </source>
</evidence>
<dbReference type="PROSITE" id="PS00107">
    <property type="entry name" value="PROTEIN_KINASE_ATP"/>
    <property type="match status" value="1"/>
</dbReference>
<dbReference type="GO" id="GO:0000245">
    <property type="term" value="P:spliceosomal complex assembly"/>
    <property type="evidence" value="ECO:0007669"/>
    <property type="project" value="TreeGrafter"/>
</dbReference>
<evidence type="ECO:0000256" key="6">
    <source>
        <dbReference type="ARBA" id="ARBA00022840"/>
    </source>
</evidence>
<keyword evidence="3" id="KW-0808">Transferase</keyword>
<dbReference type="EC" id="2.7.11.1" evidence="1"/>
<keyword evidence="6 9" id="KW-0067">ATP-binding</keyword>
<dbReference type="AlphaFoldDB" id="A0A8H5NWN4"/>
<evidence type="ECO:0000313" key="12">
    <source>
        <dbReference type="Proteomes" id="UP000547976"/>
    </source>
</evidence>
<dbReference type="InterPro" id="IPR000719">
    <property type="entry name" value="Prot_kinase_dom"/>
</dbReference>